<feature type="transmembrane region" description="Helical" evidence="15">
    <location>
        <begin position="520"/>
        <end position="540"/>
    </location>
</feature>
<feature type="transmembrane region" description="Helical" evidence="15">
    <location>
        <begin position="435"/>
        <end position="456"/>
    </location>
</feature>
<dbReference type="EMBL" id="JAIZAY010000014">
    <property type="protein sequence ID" value="KAJ8029150.1"/>
    <property type="molecule type" value="Genomic_DNA"/>
</dbReference>
<dbReference type="InterPro" id="IPR013612">
    <property type="entry name" value="AA_permease_N"/>
</dbReference>
<feature type="transmembrane region" description="Helical" evidence="15">
    <location>
        <begin position="261"/>
        <end position="280"/>
    </location>
</feature>
<reference evidence="19" key="1">
    <citation type="submission" date="2021-10" db="EMBL/GenBank/DDBJ databases">
        <title>Tropical sea cucumber genome reveals ecological adaptation and Cuvierian tubules defense mechanism.</title>
        <authorList>
            <person name="Chen T."/>
        </authorList>
    </citation>
    <scope>NUCLEOTIDE SEQUENCE</scope>
    <source>
        <strain evidence="19">Nanhai2018</strain>
        <tissue evidence="19">Muscle</tissue>
    </source>
</reference>
<feature type="domain" description="SLC12A transporter C-terminal" evidence="17">
    <location>
        <begin position="640"/>
        <end position="786"/>
    </location>
</feature>
<comment type="caution">
    <text evidence="19">The sequence shown here is derived from an EMBL/GenBank/DDBJ whole genome shotgun (WGS) entry which is preliminary data.</text>
</comment>
<feature type="domain" description="Amino acid permease/ SLC12A" evidence="16">
    <location>
        <begin position="140"/>
        <end position="631"/>
    </location>
</feature>
<evidence type="ECO:0000256" key="8">
    <source>
        <dbReference type="ARBA" id="ARBA00023053"/>
    </source>
</evidence>
<evidence type="ECO:0000256" key="1">
    <source>
        <dbReference type="ARBA" id="ARBA00004651"/>
    </source>
</evidence>
<dbReference type="GO" id="GO:0005886">
    <property type="term" value="C:plasma membrane"/>
    <property type="evidence" value="ECO:0007669"/>
    <property type="project" value="UniProtKB-SubCell"/>
</dbReference>
<feature type="compositionally biased region" description="Basic and acidic residues" evidence="14">
    <location>
        <begin position="99"/>
        <end position="111"/>
    </location>
</feature>
<keyword evidence="10 15" id="KW-0472">Membrane</keyword>
<feature type="transmembrane region" description="Helical" evidence="15">
    <location>
        <begin position="338"/>
        <end position="360"/>
    </location>
</feature>
<evidence type="ECO:0000313" key="19">
    <source>
        <dbReference type="EMBL" id="KAJ8029150.1"/>
    </source>
</evidence>
<gene>
    <name evidence="19" type="ORF">HOLleu_28480</name>
</gene>
<protein>
    <submittedName>
        <fullName evidence="19">Solute carrier family 12 member 1</fullName>
    </submittedName>
</protein>
<dbReference type="Pfam" id="PF03522">
    <property type="entry name" value="SLC12"/>
    <property type="match status" value="2"/>
</dbReference>
<evidence type="ECO:0000313" key="20">
    <source>
        <dbReference type="Proteomes" id="UP001152320"/>
    </source>
</evidence>
<evidence type="ECO:0000256" key="9">
    <source>
        <dbReference type="ARBA" id="ARBA00023065"/>
    </source>
</evidence>
<dbReference type="GO" id="GO:0055078">
    <property type="term" value="P:sodium ion homeostasis"/>
    <property type="evidence" value="ECO:0007669"/>
    <property type="project" value="TreeGrafter"/>
</dbReference>
<keyword evidence="9" id="KW-0406">Ion transport</keyword>
<dbReference type="Proteomes" id="UP001152320">
    <property type="component" value="Chromosome 14"/>
</dbReference>
<feature type="transmembrane region" description="Helical" evidence="15">
    <location>
        <begin position="141"/>
        <end position="159"/>
    </location>
</feature>
<comment type="similarity">
    <text evidence="2">Belongs to the SLC12A transporter family.</text>
</comment>
<dbReference type="Pfam" id="PF00324">
    <property type="entry name" value="AA_permease"/>
    <property type="match status" value="1"/>
</dbReference>
<dbReference type="Gene3D" id="1.20.1740.10">
    <property type="entry name" value="Amino acid/polyamine transporter I"/>
    <property type="match status" value="1"/>
</dbReference>
<evidence type="ECO:0000256" key="2">
    <source>
        <dbReference type="ARBA" id="ARBA00010593"/>
    </source>
</evidence>
<evidence type="ECO:0000256" key="13">
    <source>
        <dbReference type="ARBA" id="ARBA00023214"/>
    </source>
</evidence>
<evidence type="ECO:0000256" key="10">
    <source>
        <dbReference type="ARBA" id="ARBA00023136"/>
    </source>
</evidence>
<sequence>MATFKLGDDGSDDNSPQNPSPKQSRFKVNVVSEDPSSDPGSPEATNHKVAFDDNSLDQSMQMHTLGQMTMEAKPSIENYRNLFSVVQEPGMKSRPTLQDLHDPKPEGEIRESPSGLTLEGVEEGTPTHQKKAVKFGWIKGVLVRCLLNIWGVMLFLRLSWVVGQAGIVCATCIVLLSAVVTCLTTISMSAICTNGEVKGGGAYYMISRSLGPEFGGSIGLIFSMANAVAVAMYVVGFAETVRDVLEENSFNIIGHVHDVRLIGEVTLVLILSIALIGTAWEARAQVILLAILLLSILNMVVGSFLYPTDEKVSKGFVGYDADTFKSNFGPSFKDGYNFISVFSIFFPAATGILAGANISGDLRDAQKAIPKGTFLAIGLSSVVYSAIAWLFGAVVLKQASGIAEDVDNGNYSSVCYQDMECKFGLLNDYQASRLIAVWGPLVLAGIFSATLSSALASMVSAPKVFQAVCKDKIFPKIDFFAVGSGPSDEPKRAYILTFFIAAAFTAIGTLDAIAPLISNFFLMSYALINFSCFSASLAQSPGWRPAFKYYNMWVALMASAMCVAVMFLINWWAALITIAVIAALYAYVHHTKPEINWGSSTQAFIYKRALDSTLQLNHVPDHIKTFRPQILVLSGEPDTRPALLRFVNNITKNNSLLLVGNVIKGDQERNIPRLMSDSANIWLASQKIKAFPATVTATSLRLGVQSLLQLGGLGKIKPNLVVLGFKNDWATTNSQEVEDYVGIIHDSFDMHLGVAIFRIKEGFDVSSALPDSGLTKKMRENSKMTLVTEAEINIEISDMDDNKVVQTPLIDSTALIKCQPKEVIKSVQLFQGKGPKGQIHVWWLFDDGGLTLLVPYLLTIKSHWEKCTLKIFTGGKKDQLNKEKQNMASLLNKFRIDHEAVEIIPGIGKAPKKESSNRFQERIKPLKLDTSRGETTETHPCKITEEELEELKDKTNRQIRLQELLFEHSKEAQLIVIQNSGLSLKPSAHPGTRKLLFRNSRRARRNLEAGQQSNWQCCIGLTRRRPVSSQGLGFVTRTCLYQLDFALDHIPRALRWDVRLLVITKVPRWKLAFCAS</sequence>
<feature type="transmembrane region" description="Helical" evidence="15">
    <location>
        <begin position="493"/>
        <end position="514"/>
    </location>
</feature>
<evidence type="ECO:0000256" key="11">
    <source>
        <dbReference type="ARBA" id="ARBA00023180"/>
    </source>
</evidence>
<evidence type="ECO:0000256" key="15">
    <source>
        <dbReference type="SAM" id="Phobius"/>
    </source>
</evidence>
<feature type="region of interest" description="Disordered" evidence="14">
    <location>
        <begin position="93"/>
        <end position="113"/>
    </location>
</feature>
<evidence type="ECO:0000259" key="18">
    <source>
        <dbReference type="Pfam" id="PF08403"/>
    </source>
</evidence>
<name>A0A9Q1BMG1_HOLLE</name>
<keyword evidence="8" id="KW-0915">Sodium</keyword>
<evidence type="ECO:0000256" key="7">
    <source>
        <dbReference type="ARBA" id="ARBA00022989"/>
    </source>
</evidence>
<evidence type="ECO:0000256" key="3">
    <source>
        <dbReference type="ARBA" id="ARBA00022448"/>
    </source>
</evidence>
<dbReference type="PANTHER" id="PTHR11827">
    <property type="entry name" value="SOLUTE CARRIER FAMILY 12, CATION COTRANSPORTERS"/>
    <property type="match status" value="1"/>
</dbReference>
<dbReference type="AlphaFoldDB" id="A0A9Q1BMG1"/>
<keyword evidence="6" id="KW-0769">Symport</keyword>
<feature type="compositionally biased region" description="Low complexity" evidence="14">
    <location>
        <begin position="32"/>
        <end position="43"/>
    </location>
</feature>
<keyword evidence="20" id="KW-1185">Reference proteome</keyword>
<dbReference type="FunFam" id="1.20.1740.10:FF:000022">
    <property type="entry name" value="Bumetanide-sensitive na-k-cl cotransport protein"/>
    <property type="match status" value="1"/>
</dbReference>
<organism evidence="19 20">
    <name type="scientific">Holothuria leucospilota</name>
    <name type="common">Black long sea cucumber</name>
    <name type="synonym">Mertensiothuria leucospilota</name>
    <dbReference type="NCBI Taxonomy" id="206669"/>
    <lineage>
        <taxon>Eukaryota</taxon>
        <taxon>Metazoa</taxon>
        <taxon>Echinodermata</taxon>
        <taxon>Eleutherozoa</taxon>
        <taxon>Echinozoa</taxon>
        <taxon>Holothuroidea</taxon>
        <taxon>Aspidochirotacea</taxon>
        <taxon>Aspidochirotida</taxon>
        <taxon>Holothuriidae</taxon>
        <taxon>Holothuria</taxon>
    </lineage>
</organism>
<evidence type="ECO:0000256" key="5">
    <source>
        <dbReference type="ARBA" id="ARBA00022692"/>
    </source>
</evidence>
<dbReference type="PANTHER" id="PTHR11827:SF103">
    <property type="entry name" value="SODIUM CHLORIDE COTRANSPORTER 69, ISOFORM E"/>
    <property type="match status" value="1"/>
</dbReference>
<feature type="transmembrane region" description="Helical" evidence="15">
    <location>
        <begin position="165"/>
        <end position="193"/>
    </location>
</feature>
<evidence type="ECO:0000256" key="4">
    <source>
        <dbReference type="ARBA" id="ARBA00022475"/>
    </source>
</evidence>
<feature type="transmembrane region" description="Helical" evidence="15">
    <location>
        <begin position="214"/>
        <end position="235"/>
    </location>
</feature>
<evidence type="ECO:0000256" key="14">
    <source>
        <dbReference type="SAM" id="MobiDB-lite"/>
    </source>
</evidence>
<keyword evidence="5 15" id="KW-0812">Transmembrane</keyword>
<dbReference type="NCBIfam" id="TIGR00930">
    <property type="entry name" value="2a30"/>
    <property type="match status" value="1"/>
</dbReference>
<feature type="transmembrane region" description="Helical" evidence="15">
    <location>
        <begin position="372"/>
        <end position="391"/>
    </location>
</feature>
<dbReference type="OrthoDB" id="2020542at2759"/>
<evidence type="ECO:0000256" key="12">
    <source>
        <dbReference type="ARBA" id="ARBA00023201"/>
    </source>
</evidence>
<dbReference type="GO" id="GO:0055075">
    <property type="term" value="P:potassium ion homeostasis"/>
    <property type="evidence" value="ECO:0007669"/>
    <property type="project" value="TreeGrafter"/>
</dbReference>
<dbReference type="GO" id="GO:1990573">
    <property type="term" value="P:potassium ion import across plasma membrane"/>
    <property type="evidence" value="ECO:0007669"/>
    <property type="project" value="TreeGrafter"/>
</dbReference>
<keyword evidence="7 15" id="KW-1133">Transmembrane helix</keyword>
<feature type="domain" description="SLC12A transporter C-terminal" evidence="17">
    <location>
        <begin position="800"/>
        <end position="977"/>
    </location>
</feature>
<dbReference type="GO" id="GO:0008511">
    <property type="term" value="F:sodium:potassium:chloride symporter activity"/>
    <property type="evidence" value="ECO:0007669"/>
    <property type="project" value="TreeGrafter"/>
</dbReference>
<feature type="domain" description="Amino acid permease N-terminal" evidence="18">
    <location>
        <begin position="58"/>
        <end position="103"/>
    </location>
</feature>
<keyword evidence="13" id="KW-0868">Chloride</keyword>
<feature type="region of interest" description="Disordered" evidence="14">
    <location>
        <begin position="1"/>
        <end position="49"/>
    </location>
</feature>
<keyword evidence="3" id="KW-0813">Transport</keyword>
<proteinExistence type="inferred from homology"/>
<evidence type="ECO:0000256" key="6">
    <source>
        <dbReference type="ARBA" id="ARBA00022847"/>
    </source>
</evidence>
<feature type="transmembrane region" description="Helical" evidence="15">
    <location>
        <begin position="287"/>
        <end position="306"/>
    </location>
</feature>
<dbReference type="GO" id="GO:0055064">
    <property type="term" value="P:chloride ion homeostasis"/>
    <property type="evidence" value="ECO:0007669"/>
    <property type="project" value="TreeGrafter"/>
</dbReference>
<keyword evidence="12" id="KW-0739">Sodium transport</keyword>
<evidence type="ECO:0000259" key="16">
    <source>
        <dbReference type="Pfam" id="PF00324"/>
    </source>
</evidence>
<dbReference type="InterPro" id="IPR004841">
    <property type="entry name" value="AA-permease/SLC12A_dom"/>
</dbReference>
<dbReference type="InterPro" id="IPR004842">
    <property type="entry name" value="SLC12A_fam"/>
</dbReference>
<feature type="compositionally biased region" description="Polar residues" evidence="14">
    <location>
        <begin position="13"/>
        <end position="23"/>
    </location>
</feature>
<comment type="subcellular location">
    <subcellularLocation>
        <location evidence="1">Cell membrane</location>
        <topology evidence="1">Multi-pass membrane protein</topology>
    </subcellularLocation>
</comment>
<evidence type="ECO:0000259" key="17">
    <source>
        <dbReference type="Pfam" id="PF03522"/>
    </source>
</evidence>
<dbReference type="Pfam" id="PF08403">
    <property type="entry name" value="AA_permease_N"/>
    <property type="match status" value="1"/>
</dbReference>
<feature type="transmembrane region" description="Helical" evidence="15">
    <location>
        <begin position="552"/>
        <end position="585"/>
    </location>
</feature>
<dbReference type="InterPro" id="IPR018491">
    <property type="entry name" value="SLC12_C"/>
</dbReference>
<keyword evidence="11" id="KW-0325">Glycoprotein</keyword>
<keyword evidence="4" id="KW-1003">Cell membrane</keyword>
<accession>A0A9Q1BMG1</accession>
<dbReference type="GO" id="GO:0006884">
    <property type="term" value="P:cell volume homeostasis"/>
    <property type="evidence" value="ECO:0007669"/>
    <property type="project" value="TreeGrafter"/>
</dbReference>